<sequence length="110" mass="11803">MNSLPSFGEHASAPAGASPTSKQRRRGGQRVDQQTGTKSSKLLDLGAIQQKDTEMKDIQDMLPIVTQVLLSVATRQRQTESILNKTYLISPGATSVVAIKARVLACPRVG</sequence>
<proteinExistence type="predicted"/>
<dbReference type="EMBL" id="CAUYUJ010001241">
    <property type="protein sequence ID" value="CAK0794996.1"/>
    <property type="molecule type" value="Genomic_DNA"/>
</dbReference>
<reference evidence="2" key="1">
    <citation type="submission" date="2023-10" db="EMBL/GenBank/DDBJ databases">
        <authorList>
            <person name="Chen Y."/>
            <person name="Shah S."/>
            <person name="Dougan E. K."/>
            <person name="Thang M."/>
            <person name="Chan C."/>
        </authorList>
    </citation>
    <scope>NUCLEOTIDE SEQUENCE [LARGE SCALE GENOMIC DNA]</scope>
</reference>
<evidence type="ECO:0000313" key="3">
    <source>
        <dbReference type="Proteomes" id="UP001189429"/>
    </source>
</evidence>
<dbReference type="Proteomes" id="UP001189429">
    <property type="component" value="Unassembled WGS sequence"/>
</dbReference>
<accession>A0ABN9PPH3</accession>
<feature type="region of interest" description="Disordered" evidence="1">
    <location>
        <begin position="1"/>
        <end position="45"/>
    </location>
</feature>
<organism evidence="2 3">
    <name type="scientific">Prorocentrum cordatum</name>
    <dbReference type="NCBI Taxonomy" id="2364126"/>
    <lineage>
        <taxon>Eukaryota</taxon>
        <taxon>Sar</taxon>
        <taxon>Alveolata</taxon>
        <taxon>Dinophyceae</taxon>
        <taxon>Prorocentrales</taxon>
        <taxon>Prorocentraceae</taxon>
        <taxon>Prorocentrum</taxon>
    </lineage>
</organism>
<gene>
    <name evidence="2" type="ORF">PCOR1329_LOCUS4802</name>
</gene>
<keyword evidence="3" id="KW-1185">Reference proteome</keyword>
<name>A0ABN9PPH3_9DINO</name>
<evidence type="ECO:0000313" key="2">
    <source>
        <dbReference type="EMBL" id="CAK0794996.1"/>
    </source>
</evidence>
<protein>
    <submittedName>
        <fullName evidence="2">Uncharacterized protein</fullName>
    </submittedName>
</protein>
<evidence type="ECO:0000256" key="1">
    <source>
        <dbReference type="SAM" id="MobiDB-lite"/>
    </source>
</evidence>
<comment type="caution">
    <text evidence="2">The sequence shown here is derived from an EMBL/GenBank/DDBJ whole genome shotgun (WGS) entry which is preliminary data.</text>
</comment>